<name>A0A6A4LU49_9ERIC</name>
<organism evidence="2 3">
    <name type="scientific">Rhododendron williamsianum</name>
    <dbReference type="NCBI Taxonomy" id="262921"/>
    <lineage>
        <taxon>Eukaryota</taxon>
        <taxon>Viridiplantae</taxon>
        <taxon>Streptophyta</taxon>
        <taxon>Embryophyta</taxon>
        <taxon>Tracheophyta</taxon>
        <taxon>Spermatophyta</taxon>
        <taxon>Magnoliopsida</taxon>
        <taxon>eudicotyledons</taxon>
        <taxon>Gunneridae</taxon>
        <taxon>Pentapetalae</taxon>
        <taxon>asterids</taxon>
        <taxon>Ericales</taxon>
        <taxon>Ericaceae</taxon>
        <taxon>Ericoideae</taxon>
        <taxon>Rhodoreae</taxon>
        <taxon>Rhododendron</taxon>
    </lineage>
</organism>
<accession>A0A6A4LU49</accession>
<dbReference type="AlphaFoldDB" id="A0A6A4LU49"/>
<feature type="transmembrane region" description="Helical" evidence="1">
    <location>
        <begin position="7"/>
        <end position="26"/>
    </location>
</feature>
<dbReference type="OrthoDB" id="1911459at2759"/>
<dbReference type="PANTHER" id="PTHR34970">
    <property type="entry name" value="ABC TRANSPORTER A FAMILY PROTEIN"/>
    <property type="match status" value="1"/>
</dbReference>
<evidence type="ECO:0000313" key="3">
    <source>
        <dbReference type="Proteomes" id="UP000428333"/>
    </source>
</evidence>
<proteinExistence type="predicted"/>
<keyword evidence="1" id="KW-1133">Transmembrane helix</keyword>
<evidence type="ECO:0000313" key="2">
    <source>
        <dbReference type="EMBL" id="KAE9459684.1"/>
    </source>
</evidence>
<keyword evidence="1" id="KW-0472">Membrane</keyword>
<feature type="non-terminal residue" evidence="2">
    <location>
        <position position="1"/>
    </location>
</feature>
<protein>
    <submittedName>
        <fullName evidence="2">Uncharacterized protein</fullName>
    </submittedName>
</protein>
<keyword evidence="3" id="KW-1185">Reference proteome</keyword>
<keyword evidence="1" id="KW-0812">Transmembrane</keyword>
<gene>
    <name evidence="2" type="ORF">C3L33_08453</name>
</gene>
<dbReference type="Proteomes" id="UP000428333">
    <property type="component" value="Linkage Group LG05"/>
</dbReference>
<dbReference type="PANTHER" id="PTHR34970:SF2">
    <property type="entry name" value="ABC TRANSPORTER A FAMILY PROTEIN"/>
    <property type="match status" value="1"/>
</dbReference>
<feature type="transmembrane region" description="Helical" evidence="1">
    <location>
        <begin position="38"/>
        <end position="55"/>
    </location>
</feature>
<comment type="caution">
    <text evidence="2">The sequence shown here is derived from an EMBL/GenBank/DDBJ whole genome shotgun (WGS) entry which is preliminary data.</text>
</comment>
<reference evidence="2 3" key="1">
    <citation type="journal article" date="2019" name="Genome Biol. Evol.">
        <title>The Rhododendron genome and chromosomal organization provide insight into shared whole-genome duplications across the heath family (Ericaceae).</title>
        <authorList>
            <person name="Soza V.L."/>
            <person name="Lindsley D."/>
            <person name="Waalkes A."/>
            <person name="Ramage E."/>
            <person name="Patwardhan R.P."/>
            <person name="Burton J.N."/>
            <person name="Adey A."/>
            <person name="Kumar A."/>
            <person name="Qiu R."/>
            <person name="Shendure J."/>
            <person name="Hall B."/>
        </authorList>
    </citation>
    <scope>NUCLEOTIDE SEQUENCE [LARGE SCALE GENOMIC DNA]</scope>
    <source>
        <strain evidence="2">RSF 1966-606</strain>
    </source>
</reference>
<sequence>MGYVLRVRFASFFAGAAVASAMGLYLLRDDYKAAHRSISQQVFFFIIPFFHFYSAPSLRTKLSRYTLLAYNALESCARSSCNQFYLGCEQKEVYLTTQGPPTLMKQVYIALVLNQEEGIFNKTPQIAIFPIACVDQRQSLRSSLSLMKGIYESLDGRVSVLEKLKEAEATKQVDAAE</sequence>
<dbReference type="EMBL" id="QEFC01001164">
    <property type="protein sequence ID" value="KAE9459684.1"/>
    <property type="molecule type" value="Genomic_DNA"/>
</dbReference>
<evidence type="ECO:0000256" key="1">
    <source>
        <dbReference type="SAM" id="Phobius"/>
    </source>
</evidence>